<keyword evidence="2" id="KW-1003">Cell membrane</keyword>
<dbReference type="RefSeq" id="WP_092930694.1">
    <property type="nucleotide sequence ID" value="NZ_FMZP01000003.1"/>
</dbReference>
<dbReference type="NCBIfam" id="TIGR02454">
    <property type="entry name" value="ECF_T_CbiQ"/>
    <property type="match status" value="1"/>
</dbReference>
<evidence type="ECO:0000256" key="1">
    <source>
        <dbReference type="ARBA" id="ARBA00004651"/>
    </source>
</evidence>
<feature type="transmembrane region" description="Helical" evidence="6">
    <location>
        <begin position="21"/>
        <end position="54"/>
    </location>
</feature>
<dbReference type="Proteomes" id="UP000324021">
    <property type="component" value="Unassembled WGS sequence"/>
</dbReference>
<dbReference type="InterPro" id="IPR052770">
    <property type="entry name" value="Cobalt_transport_CbiQ"/>
</dbReference>
<evidence type="ECO:0000313" key="10">
    <source>
        <dbReference type="Proteomes" id="UP000324021"/>
    </source>
</evidence>
<keyword evidence="5 6" id="KW-0472">Membrane</keyword>
<organism evidence="7 10">
    <name type="scientific">Natrinema hispanicum</name>
    <dbReference type="NCBI Taxonomy" id="392421"/>
    <lineage>
        <taxon>Archaea</taxon>
        <taxon>Methanobacteriati</taxon>
        <taxon>Methanobacteriota</taxon>
        <taxon>Stenosarchaea group</taxon>
        <taxon>Halobacteria</taxon>
        <taxon>Halobacteriales</taxon>
        <taxon>Natrialbaceae</taxon>
        <taxon>Natrinema</taxon>
    </lineage>
</organism>
<feature type="transmembrane region" description="Helical" evidence="6">
    <location>
        <begin position="112"/>
        <end position="134"/>
    </location>
</feature>
<accession>A0A1G6KNV3</accession>
<keyword evidence="9" id="KW-1185">Reference proteome</keyword>
<comment type="subcellular location">
    <subcellularLocation>
        <location evidence="1">Cell membrane</location>
        <topology evidence="1">Multi-pass membrane protein</topology>
    </subcellularLocation>
</comment>
<name>A0A1G6KNV3_9EURY</name>
<proteinExistence type="predicted"/>
<dbReference type="PANTHER" id="PTHR43723:SF1">
    <property type="entry name" value="COBALT TRANSPORT PROTEIN CBIQ"/>
    <property type="match status" value="1"/>
</dbReference>
<dbReference type="Pfam" id="PF02361">
    <property type="entry name" value="CbiQ"/>
    <property type="match status" value="1"/>
</dbReference>
<dbReference type="InterPro" id="IPR003339">
    <property type="entry name" value="ABC/ECF_trnsptr_transmembrane"/>
</dbReference>
<dbReference type="EMBL" id="FMZP01000003">
    <property type="protein sequence ID" value="SDC32772.1"/>
    <property type="molecule type" value="Genomic_DNA"/>
</dbReference>
<dbReference type="AlphaFoldDB" id="A0A1G6KNV3"/>
<evidence type="ECO:0000313" key="9">
    <source>
        <dbReference type="Proteomes" id="UP000199320"/>
    </source>
</evidence>
<reference evidence="8" key="1">
    <citation type="submission" date="2016-10" db="EMBL/GenBank/DDBJ databases">
        <authorList>
            <person name="de Groot N.N."/>
        </authorList>
    </citation>
    <scope>NUCLEOTIDE SEQUENCE [LARGE SCALE GENOMIC DNA]</scope>
    <source>
        <strain evidence="8">CDM_6</strain>
    </source>
</reference>
<dbReference type="GO" id="GO:0006824">
    <property type="term" value="P:cobalt ion transport"/>
    <property type="evidence" value="ECO:0007669"/>
    <property type="project" value="InterPro"/>
</dbReference>
<evidence type="ECO:0000256" key="4">
    <source>
        <dbReference type="ARBA" id="ARBA00022989"/>
    </source>
</evidence>
<sequence length="242" mass="26682">MHHTSLEQIQITADSRIDGRLNAYFVFAALVLILVAPSRLAYVCALACFVALGIDATGRDYLQVVRLPVYFLLPSLVLITLFTSGPTAVSMGPLSISWTGIDRSITTGLRSFGSMTILSYLVVTTTVPQLFAALRSLRCPQFVIEISLLTYRVIQILLDELRRLELAARGRLGFRTRRTRFRTAKLLAFSVFLKSMSRAETLNDAMLARNYTGEMPMAQTTSRGHGYAAAVLTLIAIAGWAV</sequence>
<dbReference type="OrthoDB" id="186789at2157"/>
<protein>
    <submittedName>
        <fullName evidence="7">Cobalt/nickel transport system permease protein</fullName>
    </submittedName>
</protein>
<evidence type="ECO:0000313" key="7">
    <source>
        <dbReference type="EMBL" id="SDC32772.1"/>
    </source>
</evidence>
<keyword evidence="3 6" id="KW-0812">Transmembrane</keyword>
<dbReference type="InterPro" id="IPR012809">
    <property type="entry name" value="ECF_CbiQ"/>
</dbReference>
<keyword evidence="4 6" id="KW-1133">Transmembrane helix</keyword>
<evidence type="ECO:0000256" key="2">
    <source>
        <dbReference type="ARBA" id="ARBA00022475"/>
    </source>
</evidence>
<gene>
    <name evidence="8" type="ORF">SAMN04488694_103281</name>
    <name evidence="7" type="ORF">SAMN05192552_100327</name>
</gene>
<evidence type="ECO:0000313" key="8">
    <source>
        <dbReference type="EMBL" id="SET07777.1"/>
    </source>
</evidence>
<dbReference type="Proteomes" id="UP000199320">
    <property type="component" value="Unassembled WGS sequence"/>
</dbReference>
<dbReference type="CDD" id="cd16914">
    <property type="entry name" value="EcfT"/>
    <property type="match status" value="1"/>
</dbReference>
<dbReference type="EMBL" id="FOIC01000003">
    <property type="protein sequence ID" value="SET07777.1"/>
    <property type="molecule type" value="Genomic_DNA"/>
</dbReference>
<evidence type="ECO:0000256" key="6">
    <source>
        <dbReference type="SAM" id="Phobius"/>
    </source>
</evidence>
<reference evidence="9 10" key="2">
    <citation type="submission" date="2016-10" db="EMBL/GenBank/DDBJ databases">
        <authorList>
            <person name="Varghese N."/>
            <person name="Submissions S."/>
        </authorList>
    </citation>
    <scope>NUCLEOTIDE SEQUENCE [LARGE SCALE GENOMIC DNA]</scope>
    <source>
        <strain evidence="7 10">CDM_1</strain>
        <strain evidence="9">CDM_6</strain>
    </source>
</reference>
<dbReference type="PANTHER" id="PTHR43723">
    <property type="entry name" value="COBALT TRANSPORT PROTEIN CBIQ"/>
    <property type="match status" value="1"/>
</dbReference>
<feature type="transmembrane region" description="Helical" evidence="6">
    <location>
        <begin position="69"/>
        <end position="91"/>
    </location>
</feature>
<evidence type="ECO:0000256" key="3">
    <source>
        <dbReference type="ARBA" id="ARBA00022692"/>
    </source>
</evidence>
<dbReference type="STRING" id="392421.SAMN04488694_103281"/>
<dbReference type="GO" id="GO:0043190">
    <property type="term" value="C:ATP-binding cassette (ABC) transporter complex"/>
    <property type="evidence" value="ECO:0007669"/>
    <property type="project" value="InterPro"/>
</dbReference>
<evidence type="ECO:0000256" key="5">
    <source>
        <dbReference type="ARBA" id="ARBA00023136"/>
    </source>
</evidence>